<comment type="similarity">
    <text evidence="2">Belongs to the peptidase C19 family.</text>
</comment>
<dbReference type="PANTHER" id="PTHR24006:SF888">
    <property type="entry name" value="UBIQUITIN CARBOXYL-TERMINAL HYDROLASE 30"/>
    <property type="match status" value="1"/>
</dbReference>
<dbReference type="GO" id="GO:0006508">
    <property type="term" value="P:proteolysis"/>
    <property type="evidence" value="ECO:0007669"/>
    <property type="project" value="UniProtKB-KW"/>
</dbReference>
<evidence type="ECO:0000256" key="2">
    <source>
        <dbReference type="ARBA" id="ARBA00009085"/>
    </source>
</evidence>
<evidence type="ECO:0000256" key="4">
    <source>
        <dbReference type="ARBA" id="ARBA00022670"/>
    </source>
</evidence>
<evidence type="ECO:0000313" key="10">
    <source>
        <dbReference type="EMBL" id="EPS39226.1"/>
    </source>
</evidence>
<reference evidence="10 11" key="1">
    <citation type="journal article" date="2013" name="PLoS Genet.">
        <title>Genomic mechanisms accounting for the adaptation to parasitism in nematode-trapping fungi.</title>
        <authorList>
            <person name="Meerupati T."/>
            <person name="Andersson K.M."/>
            <person name="Friman E."/>
            <person name="Kumar D."/>
            <person name="Tunlid A."/>
            <person name="Ahren D."/>
        </authorList>
    </citation>
    <scope>NUCLEOTIDE SEQUENCE [LARGE SCALE GENOMIC DNA]</scope>
    <source>
        <strain evidence="10 11">CBS 200.50</strain>
    </source>
</reference>
<evidence type="ECO:0000256" key="6">
    <source>
        <dbReference type="ARBA" id="ARBA00022801"/>
    </source>
</evidence>
<evidence type="ECO:0000259" key="9">
    <source>
        <dbReference type="PROSITE" id="PS50235"/>
    </source>
</evidence>
<evidence type="ECO:0000256" key="3">
    <source>
        <dbReference type="ARBA" id="ARBA00012759"/>
    </source>
</evidence>
<dbReference type="EC" id="3.4.19.12" evidence="3"/>
<dbReference type="EMBL" id="AQGS01000484">
    <property type="protein sequence ID" value="EPS39226.1"/>
    <property type="molecule type" value="Genomic_DNA"/>
</dbReference>
<evidence type="ECO:0000256" key="7">
    <source>
        <dbReference type="ARBA" id="ARBA00022807"/>
    </source>
</evidence>
<dbReference type="OMA" id="YRREWKD"/>
<dbReference type="GO" id="GO:0004843">
    <property type="term" value="F:cysteine-type deubiquitinase activity"/>
    <property type="evidence" value="ECO:0007669"/>
    <property type="project" value="UniProtKB-EC"/>
</dbReference>
<name>S8ADQ7_DACHA</name>
<evidence type="ECO:0000256" key="1">
    <source>
        <dbReference type="ARBA" id="ARBA00000707"/>
    </source>
</evidence>
<keyword evidence="7" id="KW-0788">Thiol protease</keyword>
<dbReference type="SUPFAM" id="SSF54001">
    <property type="entry name" value="Cysteine proteinases"/>
    <property type="match status" value="1"/>
</dbReference>
<keyword evidence="4" id="KW-0645">Protease</keyword>
<dbReference type="CDD" id="cd02257">
    <property type="entry name" value="Peptidase_C19"/>
    <property type="match status" value="1"/>
</dbReference>
<feature type="domain" description="USP" evidence="9">
    <location>
        <begin position="81"/>
        <end position="505"/>
    </location>
</feature>
<keyword evidence="11" id="KW-1185">Reference proteome</keyword>
<gene>
    <name evidence="10" type="ORF">H072_6972</name>
</gene>
<dbReference type="InterPro" id="IPR028889">
    <property type="entry name" value="USP"/>
</dbReference>
<feature type="region of interest" description="Disordered" evidence="8">
    <location>
        <begin position="25"/>
        <end position="46"/>
    </location>
</feature>
<sequence length="529" mass="60465">MYHIKESALRRPVNFKTGKILDRVKSRVSKRSSGDSNKRHAKRSMFSTGLRTATRDEEGLSFKLGRTADPWIIGSKRQTIGGLQHTIGNQCYFAAGIQGLASTSYPQWVEKNAKTPHADPEKTKDRTILMHNVFKNLNKFRRGDSLALTKTPRPGQVGLGDLRAEQHSSVELMTRLNARLMEETENAENPFETTILRKQVCLHCGFVILSEETLASVLVCKPGRKKPISAAVDDCLEYHRRIKARSGDEINCDKCMGIGMIQILRRVLENPSEPLSEGDKRELKDRLQTAEKGLESENYTLDDTSRAELGLTRRKKIPPYPNPKDEMSDSERKRRVKAYYDGVRAAQIRFYSRWSETVEIIQLPSILILEFFNVAQYTARGSWKLRTRVTYDPSLDFSPYVAGTNRAVQPGSFRDHIRIDGDVSNPQLPIYELRAILVHGGPSISVGHWICYRREWKDKENPVGEQWWHCNDETTIRVTKRDIFNGIKEDPAYNWEMYALIYEQVSEGESPAMVGELEEEVGKTTAWQR</sequence>
<proteinExistence type="inferred from homology"/>
<dbReference type="InterPro" id="IPR038765">
    <property type="entry name" value="Papain-like_cys_pep_sf"/>
</dbReference>
<dbReference type="PANTHER" id="PTHR24006">
    <property type="entry name" value="UBIQUITIN CARBOXYL-TERMINAL HYDROLASE"/>
    <property type="match status" value="1"/>
</dbReference>
<protein>
    <recommendedName>
        <fullName evidence="3">ubiquitinyl hydrolase 1</fullName>
        <ecNumber evidence="3">3.4.19.12</ecNumber>
    </recommendedName>
</protein>
<dbReference type="InterPro" id="IPR050164">
    <property type="entry name" value="Peptidase_C19"/>
</dbReference>
<organism evidence="10 11">
    <name type="scientific">Dactylellina haptotyla (strain CBS 200.50)</name>
    <name type="common">Nematode-trapping fungus</name>
    <name type="synonym">Monacrosporium haptotylum</name>
    <dbReference type="NCBI Taxonomy" id="1284197"/>
    <lineage>
        <taxon>Eukaryota</taxon>
        <taxon>Fungi</taxon>
        <taxon>Dikarya</taxon>
        <taxon>Ascomycota</taxon>
        <taxon>Pezizomycotina</taxon>
        <taxon>Orbiliomycetes</taxon>
        <taxon>Orbiliales</taxon>
        <taxon>Orbiliaceae</taxon>
        <taxon>Dactylellina</taxon>
    </lineage>
</organism>
<keyword evidence="5" id="KW-0833">Ubl conjugation pathway</keyword>
<accession>S8ADQ7</accession>
<comment type="caution">
    <text evidence="10">The sequence shown here is derived from an EMBL/GenBank/DDBJ whole genome shotgun (WGS) entry which is preliminary data.</text>
</comment>
<dbReference type="Proteomes" id="UP000015100">
    <property type="component" value="Unassembled WGS sequence"/>
</dbReference>
<dbReference type="InterPro" id="IPR001394">
    <property type="entry name" value="Peptidase_C19_UCH"/>
</dbReference>
<dbReference type="GO" id="GO:0005634">
    <property type="term" value="C:nucleus"/>
    <property type="evidence" value="ECO:0007669"/>
    <property type="project" value="TreeGrafter"/>
</dbReference>
<dbReference type="PROSITE" id="PS50235">
    <property type="entry name" value="USP_3"/>
    <property type="match status" value="1"/>
</dbReference>
<dbReference type="HOGENOM" id="CLU_514846_0_0_1"/>
<evidence type="ECO:0000256" key="5">
    <source>
        <dbReference type="ARBA" id="ARBA00022786"/>
    </source>
</evidence>
<dbReference type="GO" id="GO:0016579">
    <property type="term" value="P:protein deubiquitination"/>
    <property type="evidence" value="ECO:0007669"/>
    <property type="project" value="InterPro"/>
</dbReference>
<dbReference type="Gene3D" id="3.90.70.10">
    <property type="entry name" value="Cysteine proteinases"/>
    <property type="match status" value="1"/>
</dbReference>
<dbReference type="Pfam" id="PF00443">
    <property type="entry name" value="UCH"/>
    <property type="match status" value="1"/>
</dbReference>
<evidence type="ECO:0000256" key="8">
    <source>
        <dbReference type="SAM" id="MobiDB-lite"/>
    </source>
</evidence>
<evidence type="ECO:0000313" key="11">
    <source>
        <dbReference type="Proteomes" id="UP000015100"/>
    </source>
</evidence>
<keyword evidence="6" id="KW-0378">Hydrolase</keyword>
<reference evidence="11" key="2">
    <citation type="submission" date="2013-04" db="EMBL/GenBank/DDBJ databases">
        <title>Genomic mechanisms accounting for the adaptation to parasitism in nematode-trapping fungi.</title>
        <authorList>
            <person name="Ahren D.G."/>
        </authorList>
    </citation>
    <scope>NUCLEOTIDE SEQUENCE [LARGE SCALE GENOMIC DNA]</scope>
    <source>
        <strain evidence="11">CBS 200.50</strain>
    </source>
</reference>
<dbReference type="AlphaFoldDB" id="S8ADQ7"/>
<dbReference type="GO" id="GO:0005829">
    <property type="term" value="C:cytosol"/>
    <property type="evidence" value="ECO:0007669"/>
    <property type="project" value="TreeGrafter"/>
</dbReference>
<dbReference type="OrthoDB" id="2020758at2759"/>
<comment type="catalytic activity">
    <reaction evidence="1">
        <text>Thiol-dependent hydrolysis of ester, thioester, amide, peptide and isopeptide bonds formed by the C-terminal Gly of ubiquitin (a 76-residue protein attached to proteins as an intracellular targeting signal).</text>
        <dbReference type="EC" id="3.4.19.12"/>
    </reaction>
</comment>